<dbReference type="InterPro" id="IPR015943">
    <property type="entry name" value="WD40/YVTN_repeat-like_dom_sf"/>
</dbReference>
<dbReference type="GO" id="GO:0036064">
    <property type="term" value="C:ciliary basal body"/>
    <property type="evidence" value="ECO:0007669"/>
    <property type="project" value="TreeGrafter"/>
</dbReference>
<comment type="caution">
    <text evidence="2">The sequence shown here is derived from an EMBL/GenBank/DDBJ whole genome shotgun (WGS) entry which is preliminary data.</text>
</comment>
<dbReference type="Proteomes" id="UP000193411">
    <property type="component" value="Unassembled WGS sequence"/>
</dbReference>
<dbReference type="OrthoDB" id="5575825at2759"/>
<feature type="region of interest" description="Disordered" evidence="1">
    <location>
        <begin position="600"/>
        <end position="639"/>
    </location>
</feature>
<dbReference type="PANTHER" id="PTHR44414:SF1">
    <property type="entry name" value="PROTEIN NEDD1"/>
    <property type="match status" value="1"/>
</dbReference>
<dbReference type="GO" id="GO:0000922">
    <property type="term" value="C:spindle pole"/>
    <property type="evidence" value="ECO:0007669"/>
    <property type="project" value="TreeGrafter"/>
</dbReference>
<feature type="region of interest" description="Disordered" evidence="1">
    <location>
        <begin position="159"/>
        <end position="182"/>
    </location>
</feature>
<dbReference type="PANTHER" id="PTHR44414">
    <property type="entry name" value="PROTEIN NEDD1"/>
    <property type="match status" value="1"/>
</dbReference>
<dbReference type="GO" id="GO:0007020">
    <property type="term" value="P:microtubule nucleation"/>
    <property type="evidence" value="ECO:0007669"/>
    <property type="project" value="TreeGrafter"/>
</dbReference>
<feature type="region of interest" description="Disordered" evidence="1">
    <location>
        <begin position="1"/>
        <end position="32"/>
    </location>
</feature>
<evidence type="ECO:0000313" key="2">
    <source>
        <dbReference type="EMBL" id="ORZ36032.1"/>
    </source>
</evidence>
<dbReference type="Pfam" id="PF00400">
    <property type="entry name" value="WD40"/>
    <property type="match status" value="2"/>
</dbReference>
<dbReference type="InterPro" id="IPR001680">
    <property type="entry name" value="WD40_rpt"/>
</dbReference>
<keyword evidence="3" id="KW-1185">Reference proteome</keyword>
<evidence type="ECO:0000256" key="1">
    <source>
        <dbReference type="SAM" id="MobiDB-lite"/>
    </source>
</evidence>
<dbReference type="STRING" id="765915.A0A1Y2HSD4"/>
<accession>A0A1Y2HSD4</accession>
<reference evidence="2 3" key="1">
    <citation type="submission" date="2016-07" db="EMBL/GenBank/DDBJ databases">
        <title>Pervasive Adenine N6-methylation of Active Genes in Fungi.</title>
        <authorList>
            <consortium name="DOE Joint Genome Institute"/>
            <person name="Mondo S.J."/>
            <person name="Dannebaum R.O."/>
            <person name="Kuo R.C."/>
            <person name="Labutti K."/>
            <person name="Haridas S."/>
            <person name="Kuo A."/>
            <person name="Salamov A."/>
            <person name="Ahrendt S.R."/>
            <person name="Lipzen A."/>
            <person name="Sullivan W."/>
            <person name="Andreopoulos W.B."/>
            <person name="Clum A."/>
            <person name="Lindquist E."/>
            <person name="Daum C."/>
            <person name="Ramamoorthy G.K."/>
            <person name="Gryganskyi A."/>
            <person name="Culley D."/>
            <person name="Magnuson J.K."/>
            <person name="James T.Y."/>
            <person name="O'Malley M.A."/>
            <person name="Stajich J.E."/>
            <person name="Spatafora J.W."/>
            <person name="Visel A."/>
            <person name="Grigoriev I.V."/>
        </authorList>
    </citation>
    <scope>NUCLEOTIDE SEQUENCE [LARGE SCALE GENOMIC DNA]</scope>
    <source>
        <strain evidence="2 3">PL171</strain>
    </source>
</reference>
<dbReference type="Gene3D" id="2.130.10.10">
    <property type="entry name" value="YVTN repeat-like/Quinoprotein amine dehydrogenase"/>
    <property type="match status" value="1"/>
</dbReference>
<proteinExistence type="predicted"/>
<feature type="compositionally biased region" description="Pro residues" evidence="1">
    <location>
        <begin position="606"/>
        <end position="620"/>
    </location>
</feature>
<dbReference type="GO" id="GO:0005814">
    <property type="term" value="C:centriole"/>
    <property type="evidence" value="ECO:0007669"/>
    <property type="project" value="TreeGrafter"/>
</dbReference>
<dbReference type="GO" id="GO:0000278">
    <property type="term" value="P:mitotic cell cycle"/>
    <property type="evidence" value="ECO:0007669"/>
    <property type="project" value="TreeGrafter"/>
</dbReference>
<dbReference type="InterPro" id="IPR052818">
    <property type="entry name" value="NEDD1_Spindle_Assembly"/>
</dbReference>
<dbReference type="GO" id="GO:0043015">
    <property type="term" value="F:gamma-tubulin binding"/>
    <property type="evidence" value="ECO:0007669"/>
    <property type="project" value="TreeGrafter"/>
</dbReference>
<dbReference type="GO" id="GO:0005737">
    <property type="term" value="C:cytoplasm"/>
    <property type="evidence" value="ECO:0007669"/>
    <property type="project" value="TreeGrafter"/>
</dbReference>
<sequence>MLATVTRDSLRLWKPSAPTPPSSATSSAPAAAVANGNSTSEFQLAAAVPSHQACVGSVPNDSIKHISWGTHDPSLLCVTTAASNEILIYNVASARSPKLVDRISPLAQAADKGNETSIVAAHLLGPTNRLLLYATTSPSSTSSSLVHIFDRDTRQLQESYAPTASSSNPTSGSPSPTLTTLAHSHDFPNHSLIAVGTSAGDIYLIDRSLGTGDSTSFSSPFTGPITALAFSPASHTLLTAGDAHGTVAYWHLAPSPPGHDTRQPTATFQSAHSGPVTGICPSPINKIALISCGRDGCVVLYDSSNAKRIRAFNYASKYARDGFTCASFKSDGYSIALGVKGTGEVVVLDLRRPAVPVGVVGAGAGGEDVVGVGYAGPASHSSAGRGGDKSSTSRATKEAYDKLVKGTNAAGVAVSVRTGRIQMQPGTVANPAPMPTTSAPASSARPRVTLDAAAFSPVRSSSHQQGLPLSSPTSGRPSSFSTSRQASSSPIKSPKGTRTAKENESPLDSYMHQQHVREFASSPAPRRSSTTSARATDYASPSRAAAVSTSTSWSPTRDTYHDPRAGVANAHVYAMHPDDMHPAQGADVDQDNMDVDLATSRHVPPAHSPSPPRHAPPAPASRPTAASPSPMSLAAPPGPTTSSFSLALLHSAIDDAVAGLRDQLRTDIQNVHLELLRQFDQHRVEMAELVVQVAGVQDLVAENRRLRAEVERLRGGVPTAAAASEAARGGTGRWSTMGEGGVGAGGGWSSGMGGE</sequence>
<gene>
    <name evidence="2" type="ORF">BCR44DRAFT_33884</name>
</gene>
<dbReference type="SUPFAM" id="SSF50978">
    <property type="entry name" value="WD40 repeat-like"/>
    <property type="match status" value="1"/>
</dbReference>
<name>A0A1Y2HSD4_9FUNG</name>
<dbReference type="InterPro" id="IPR036322">
    <property type="entry name" value="WD40_repeat_dom_sf"/>
</dbReference>
<feature type="compositionally biased region" description="Low complexity" evidence="1">
    <location>
        <begin position="466"/>
        <end position="489"/>
    </location>
</feature>
<feature type="compositionally biased region" description="Low complexity" evidence="1">
    <location>
        <begin position="429"/>
        <end position="447"/>
    </location>
</feature>
<feature type="region of interest" description="Disordered" evidence="1">
    <location>
        <begin position="723"/>
        <end position="755"/>
    </location>
</feature>
<feature type="compositionally biased region" description="Low complexity" evidence="1">
    <location>
        <begin position="22"/>
        <end position="32"/>
    </location>
</feature>
<feature type="compositionally biased region" description="Low complexity" evidence="1">
    <location>
        <begin position="621"/>
        <end position="635"/>
    </location>
</feature>
<dbReference type="SMART" id="SM00320">
    <property type="entry name" value="WD40"/>
    <property type="match status" value="3"/>
</dbReference>
<dbReference type="EMBL" id="MCFL01000019">
    <property type="protein sequence ID" value="ORZ36032.1"/>
    <property type="molecule type" value="Genomic_DNA"/>
</dbReference>
<protein>
    <submittedName>
        <fullName evidence="2">WD40-repeat-containing domain protein</fullName>
    </submittedName>
</protein>
<evidence type="ECO:0000313" key="3">
    <source>
        <dbReference type="Proteomes" id="UP000193411"/>
    </source>
</evidence>
<feature type="compositionally biased region" description="Low complexity" evidence="1">
    <location>
        <begin position="520"/>
        <end position="536"/>
    </location>
</feature>
<feature type="region of interest" description="Disordered" evidence="1">
    <location>
        <begin position="423"/>
        <end position="563"/>
    </location>
</feature>
<feature type="compositionally biased region" description="Polar residues" evidence="1">
    <location>
        <begin position="547"/>
        <end position="557"/>
    </location>
</feature>
<feature type="region of interest" description="Disordered" evidence="1">
    <location>
        <begin position="377"/>
        <end position="397"/>
    </location>
</feature>
<dbReference type="AlphaFoldDB" id="A0A1Y2HSD4"/>
<feature type="compositionally biased region" description="Gly residues" evidence="1">
    <location>
        <begin position="738"/>
        <end position="755"/>
    </location>
</feature>
<organism evidence="2 3">
    <name type="scientific">Catenaria anguillulae PL171</name>
    <dbReference type="NCBI Taxonomy" id="765915"/>
    <lineage>
        <taxon>Eukaryota</taxon>
        <taxon>Fungi</taxon>
        <taxon>Fungi incertae sedis</taxon>
        <taxon>Blastocladiomycota</taxon>
        <taxon>Blastocladiomycetes</taxon>
        <taxon>Blastocladiales</taxon>
        <taxon>Catenariaceae</taxon>
        <taxon>Catenaria</taxon>
    </lineage>
</organism>